<sequence>MYVFITSKKTSTNSHSNNKISQESAVKHCNPRPRNMQPEPPEFLVGEKATFKHIKREPEKTTFSRQVGSVTGVRWAEPFYEFTLQGDHVDAGRWYKQTELDQFKEGTELENRAAEADILSKTRSSLETARTESENLRVQNEALSLTLTDLALRLADARARISDLEESEAQAKTANVASDGWPLHVYQNLEAARDENDGLRQRIATLSTASEAHKAVQADLATALAQVAELEPLREQIATLSREAEAHGVVKAELEAARVRIAELEKEATGQEAIETKLNAIIAQLTVMNVASGAGDGGSAPQ</sequence>
<gene>
    <name evidence="3" type="ORF">FKW77_005340</name>
</gene>
<protein>
    <submittedName>
        <fullName evidence="3">Uncharacterized protein</fullName>
    </submittedName>
</protein>
<evidence type="ECO:0000313" key="4">
    <source>
        <dbReference type="Proteomes" id="UP000316270"/>
    </source>
</evidence>
<accession>A0A517KWC4</accession>
<feature type="region of interest" description="Disordered" evidence="2">
    <location>
        <begin position="1"/>
        <end position="41"/>
    </location>
</feature>
<proteinExistence type="predicted"/>
<dbReference type="Proteomes" id="UP000316270">
    <property type="component" value="Chromosome 1"/>
</dbReference>
<feature type="compositionally biased region" description="Low complexity" evidence="2">
    <location>
        <begin position="1"/>
        <end position="21"/>
    </location>
</feature>
<feature type="coiled-coil region" evidence="1">
    <location>
        <begin position="247"/>
        <end position="274"/>
    </location>
</feature>
<reference evidence="3 4" key="1">
    <citation type="submission" date="2019-07" db="EMBL/GenBank/DDBJ databases">
        <title>Finished genome of Venturia effusa.</title>
        <authorList>
            <person name="Young C.A."/>
            <person name="Cox M.P."/>
            <person name="Ganley A.R.D."/>
            <person name="David W.J."/>
        </authorList>
    </citation>
    <scope>NUCLEOTIDE SEQUENCE [LARGE SCALE GENOMIC DNA]</scope>
    <source>
        <strain evidence="4">albino</strain>
    </source>
</reference>
<name>A0A517KWC4_9PEZI</name>
<keyword evidence="1" id="KW-0175">Coiled coil</keyword>
<dbReference type="AlphaFoldDB" id="A0A517KWC4"/>
<evidence type="ECO:0000256" key="1">
    <source>
        <dbReference type="SAM" id="Coils"/>
    </source>
</evidence>
<evidence type="ECO:0000256" key="2">
    <source>
        <dbReference type="SAM" id="MobiDB-lite"/>
    </source>
</evidence>
<feature type="coiled-coil region" evidence="1">
    <location>
        <begin position="126"/>
        <end position="209"/>
    </location>
</feature>
<organism evidence="3 4">
    <name type="scientific">Venturia effusa</name>
    <dbReference type="NCBI Taxonomy" id="50376"/>
    <lineage>
        <taxon>Eukaryota</taxon>
        <taxon>Fungi</taxon>
        <taxon>Dikarya</taxon>
        <taxon>Ascomycota</taxon>
        <taxon>Pezizomycotina</taxon>
        <taxon>Dothideomycetes</taxon>
        <taxon>Pleosporomycetidae</taxon>
        <taxon>Venturiales</taxon>
        <taxon>Venturiaceae</taxon>
        <taxon>Venturia</taxon>
    </lineage>
</organism>
<evidence type="ECO:0000313" key="3">
    <source>
        <dbReference type="EMBL" id="QDS67689.1"/>
    </source>
</evidence>
<keyword evidence="4" id="KW-1185">Reference proteome</keyword>
<dbReference type="EMBL" id="CP042185">
    <property type="protein sequence ID" value="QDS67689.1"/>
    <property type="molecule type" value="Genomic_DNA"/>
</dbReference>